<name>A0A816FGZ9_9BILA</name>
<dbReference type="AlphaFoldDB" id="A0A816FGZ9"/>
<dbReference type="Proteomes" id="UP000681722">
    <property type="component" value="Unassembled WGS sequence"/>
</dbReference>
<evidence type="ECO:0000313" key="2">
    <source>
        <dbReference type="EMBL" id="CAF4610561.1"/>
    </source>
</evidence>
<dbReference type="OrthoDB" id="10029846at2759"/>
<proteinExistence type="predicted"/>
<dbReference type="EMBL" id="CAJOBC010130383">
    <property type="protein sequence ID" value="CAF4610561.1"/>
    <property type="molecule type" value="Genomic_DNA"/>
</dbReference>
<accession>A0A816FGZ9</accession>
<dbReference type="EMBL" id="CAJNOQ010056113">
    <property type="protein sequence ID" value="CAF1661457.1"/>
    <property type="molecule type" value="Genomic_DNA"/>
</dbReference>
<evidence type="ECO:0000313" key="1">
    <source>
        <dbReference type="EMBL" id="CAF1661457.1"/>
    </source>
</evidence>
<evidence type="ECO:0000313" key="3">
    <source>
        <dbReference type="Proteomes" id="UP000663829"/>
    </source>
</evidence>
<dbReference type="Proteomes" id="UP000663829">
    <property type="component" value="Unassembled WGS sequence"/>
</dbReference>
<protein>
    <submittedName>
        <fullName evidence="1">Uncharacterized protein</fullName>
    </submittedName>
</protein>
<reference evidence="1" key="1">
    <citation type="submission" date="2021-02" db="EMBL/GenBank/DDBJ databases">
        <authorList>
            <person name="Nowell W R."/>
        </authorList>
    </citation>
    <scope>NUCLEOTIDE SEQUENCE</scope>
</reference>
<feature type="non-terminal residue" evidence="1">
    <location>
        <position position="169"/>
    </location>
</feature>
<organism evidence="1 3">
    <name type="scientific">Didymodactylos carnosus</name>
    <dbReference type="NCBI Taxonomy" id="1234261"/>
    <lineage>
        <taxon>Eukaryota</taxon>
        <taxon>Metazoa</taxon>
        <taxon>Spiralia</taxon>
        <taxon>Gnathifera</taxon>
        <taxon>Rotifera</taxon>
        <taxon>Eurotatoria</taxon>
        <taxon>Bdelloidea</taxon>
        <taxon>Philodinida</taxon>
        <taxon>Philodinidae</taxon>
        <taxon>Didymodactylos</taxon>
    </lineage>
</organism>
<sequence length="169" mass="18843">MVPGLGAANFSDEIPDSRPATTLMAVKLKSLQKDFISSFSADIAFSKLETYTQTHNQSVRNYYTKMMKLCKEADQTMSGTTKFKTTPMYFSQSYSIHVWDVLTMKPALFCALPGKTVEIYKEVLTGLNSHASNVGIILNPQTILIDFELTAYNAFSYIYPNAVVKGCYA</sequence>
<gene>
    <name evidence="1" type="ORF">GPM918_LOCUS45990</name>
    <name evidence="2" type="ORF">SRO942_LOCUS49185</name>
</gene>
<comment type="caution">
    <text evidence="1">The sequence shown here is derived from an EMBL/GenBank/DDBJ whole genome shotgun (WGS) entry which is preliminary data.</text>
</comment>
<keyword evidence="3" id="KW-1185">Reference proteome</keyword>